<organism evidence="1 2">
    <name type="scientific">Batrachochytrium dendrobatidis (strain JAM81 / FGSC 10211)</name>
    <name type="common">Frog chytrid fungus</name>
    <dbReference type="NCBI Taxonomy" id="684364"/>
    <lineage>
        <taxon>Eukaryota</taxon>
        <taxon>Fungi</taxon>
        <taxon>Fungi incertae sedis</taxon>
        <taxon>Chytridiomycota</taxon>
        <taxon>Chytridiomycota incertae sedis</taxon>
        <taxon>Chytridiomycetes</taxon>
        <taxon>Rhizophydiales</taxon>
        <taxon>Rhizophydiales incertae sedis</taxon>
        <taxon>Batrachochytrium</taxon>
    </lineage>
</organism>
<evidence type="ECO:0000313" key="2">
    <source>
        <dbReference type="Proteomes" id="UP000007241"/>
    </source>
</evidence>
<dbReference type="GeneID" id="18243145"/>
<proteinExistence type="predicted"/>
<accession>F4P1V8</accession>
<dbReference type="HOGENOM" id="CLU_2849313_0_0_1"/>
<reference evidence="1 2" key="1">
    <citation type="submission" date="2009-12" db="EMBL/GenBank/DDBJ databases">
        <title>The draft genome of Batrachochytrium dendrobatidis.</title>
        <authorList>
            <consortium name="US DOE Joint Genome Institute (JGI-PGF)"/>
            <person name="Kuo A."/>
            <person name="Salamov A."/>
            <person name="Schmutz J."/>
            <person name="Lucas S."/>
            <person name="Pitluck S."/>
            <person name="Rosenblum E."/>
            <person name="Stajich J."/>
            <person name="Eisen M."/>
            <person name="Grigoriev I.V."/>
        </authorList>
    </citation>
    <scope>NUCLEOTIDE SEQUENCE [LARGE SCALE GENOMIC DNA]</scope>
    <source>
        <strain evidence="2">JAM81 / FGSC 10211</strain>
    </source>
</reference>
<dbReference type="Proteomes" id="UP000007241">
    <property type="component" value="Unassembled WGS sequence"/>
</dbReference>
<gene>
    <name evidence="1" type="ORF">BATDEDRAFT_88413</name>
</gene>
<dbReference type="InParanoid" id="F4P1V8"/>
<sequence length="65" mass="7196">MALSVLLSQNSLSTSNLLTELKEFPGCLSMYYLNMKAMIAKGSATPYRLEQSKASQSFKKAILTF</sequence>
<dbReference type="RefSeq" id="XP_006678681.1">
    <property type="nucleotide sequence ID" value="XM_006678618.1"/>
</dbReference>
<evidence type="ECO:0000313" key="1">
    <source>
        <dbReference type="EMBL" id="EGF80751.1"/>
    </source>
</evidence>
<protein>
    <submittedName>
        <fullName evidence="1">Uncharacterized protein</fullName>
    </submittedName>
</protein>
<dbReference type="EMBL" id="GL882883">
    <property type="protein sequence ID" value="EGF80751.1"/>
    <property type="molecule type" value="Genomic_DNA"/>
</dbReference>
<name>F4P1V8_BATDJ</name>
<keyword evidence="2" id="KW-1185">Reference proteome</keyword>
<dbReference type="AlphaFoldDB" id="F4P1V8"/>